<dbReference type="PANTHER" id="PTHR37841">
    <property type="entry name" value="GLR2918 PROTEIN"/>
    <property type="match status" value="1"/>
</dbReference>
<dbReference type="SUPFAM" id="SSF69360">
    <property type="entry name" value="Cell wall binding repeat"/>
    <property type="match status" value="1"/>
</dbReference>
<organism evidence="1 2">
    <name type="scientific">Paenibacillus spiritus</name>
    <dbReference type="NCBI Taxonomy" id="2496557"/>
    <lineage>
        <taxon>Bacteria</taxon>
        <taxon>Bacillati</taxon>
        <taxon>Bacillota</taxon>
        <taxon>Bacilli</taxon>
        <taxon>Bacillales</taxon>
        <taxon>Paenibacillaceae</taxon>
        <taxon>Paenibacillus</taxon>
    </lineage>
</organism>
<name>A0A5J5GK68_9BACL</name>
<dbReference type="InterPro" id="IPR032774">
    <property type="entry name" value="WG_beta_rep"/>
</dbReference>
<reference evidence="1 2" key="1">
    <citation type="submission" date="2019-09" db="EMBL/GenBank/DDBJ databases">
        <title>Bacillus ochoae sp. nov., Paenibacillus whitsoniae sp. nov., Paenibacillus spiritus sp. nov. Isolated from the Mars Exploration Rover during spacecraft assembly.</title>
        <authorList>
            <person name="Seuylemezian A."/>
            <person name="Vaishampayan P."/>
        </authorList>
    </citation>
    <scope>NUCLEOTIDE SEQUENCE [LARGE SCALE GENOMIC DNA]</scope>
    <source>
        <strain evidence="1 2">MER_111</strain>
    </source>
</reference>
<sequence length="251" mass="27633">MTGCYWQNNRTDRWYTIIKPTRSFFIDPFGKVIHTFDQKYDSEYVFMDGLASAYEPGSGKTGFIHSSGQLVIPYRYTYAKGFSEEMASVQNSAGKFGFIDTKGKTVISFKYSNAGNFSEGLAAVQNAQGKWGYVNRKGELAVPFQFSAAGNFSNGLAYVANSRGKYSYIDRTGTTRIATLSYSRVFDFHDGVALVSMKTKTGAEKFGYMDSGGKLLTKVEFDYASSSFNGKAAVGVKSMDKGIAVILTQSH</sequence>
<accession>A0A5J5GK68</accession>
<dbReference type="Pfam" id="PF14903">
    <property type="entry name" value="WG_beta_rep"/>
    <property type="match status" value="5"/>
</dbReference>
<keyword evidence="2" id="KW-1185">Reference proteome</keyword>
<dbReference type="OrthoDB" id="210273at2"/>
<evidence type="ECO:0000313" key="1">
    <source>
        <dbReference type="EMBL" id="KAA9008659.1"/>
    </source>
</evidence>
<dbReference type="Proteomes" id="UP000367750">
    <property type="component" value="Unassembled WGS sequence"/>
</dbReference>
<gene>
    <name evidence="1" type="ORF">F4V43_00575</name>
</gene>
<dbReference type="PANTHER" id="PTHR37841:SF1">
    <property type="entry name" value="DUF3298 DOMAIN-CONTAINING PROTEIN"/>
    <property type="match status" value="1"/>
</dbReference>
<protein>
    <submittedName>
        <fullName evidence="1">WG repeat-containing protein</fullName>
    </submittedName>
</protein>
<proteinExistence type="predicted"/>
<evidence type="ECO:0000313" key="2">
    <source>
        <dbReference type="Proteomes" id="UP000367750"/>
    </source>
</evidence>
<dbReference type="RefSeq" id="WP_150456290.1">
    <property type="nucleotide sequence ID" value="NZ_VYKK01000001.1"/>
</dbReference>
<dbReference type="AlphaFoldDB" id="A0A5J5GK68"/>
<dbReference type="EMBL" id="VYKK01000001">
    <property type="protein sequence ID" value="KAA9008659.1"/>
    <property type="molecule type" value="Genomic_DNA"/>
</dbReference>
<comment type="caution">
    <text evidence="1">The sequence shown here is derived from an EMBL/GenBank/DDBJ whole genome shotgun (WGS) entry which is preliminary data.</text>
</comment>